<evidence type="ECO:0000313" key="4">
    <source>
        <dbReference type="EMBL" id="MBB4445378.1"/>
    </source>
</evidence>
<dbReference type="EMBL" id="JACIGW010000001">
    <property type="protein sequence ID" value="MBB4346916.1"/>
    <property type="molecule type" value="Genomic_DNA"/>
</dbReference>
<dbReference type="EMBL" id="JACIGY010000001">
    <property type="protein sequence ID" value="MBB4410690.1"/>
    <property type="molecule type" value="Genomic_DNA"/>
</dbReference>
<reference evidence="5 6" key="1">
    <citation type="submission" date="2020-08" db="EMBL/GenBank/DDBJ databases">
        <title>Genomic Encyclopedia of Type Strains, Phase IV (KMG-V): Genome sequencing to study the core and pangenomes of soil and plant-associated prokaryotes.</title>
        <authorList>
            <person name="Whitman W."/>
        </authorList>
    </citation>
    <scope>NUCLEOTIDE SEQUENCE [LARGE SCALE GENOMIC DNA]</scope>
    <source>
        <strain evidence="3 6">SEMIA 444</strain>
        <strain evidence="2 5">SEMIA 448</strain>
        <strain evidence="4 7">SEMIA 452</strain>
    </source>
</reference>
<dbReference type="SUPFAM" id="SSF55785">
    <property type="entry name" value="PYP-like sensor domain (PAS domain)"/>
    <property type="match status" value="1"/>
</dbReference>
<dbReference type="Pfam" id="PF08447">
    <property type="entry name" value="PAS_3"/>
    <property type="match status" value="1"/>
</dbReference>
<dbReference type="Gene3D" id="3.30.450.20">
    <property type="entry name" value="PAS domain"/>
    <property type="match status" value="1"/>
</dbReference>
<protein>
    <recommendedName>
        <fullName evidence="1">PAS fold-3 domain-containing protein</fullName>
    </recommendedName>
</protein>
<dbReference type="InterPro" id="IPR013655">
    <property type="entry name" value="PAS_fold_3"/>
</dbReference>
<proteinExistence type="predicted"/>
<dbReference type="RefSeq" id="WP_183821189.1">
    <property type="nucleotide sequence ID" value="NZ_JACIGW010000001.1"/>
</dbReference>
<dbReference type="Proteomes" id="UP000520770">
    <property type="component" value="Unassembled WGS sequence"/>
</dbReference>
<gene>
    <name evidence="3" type="ORF">GGE31_001161</name>
    <name evidence="2" type="ORF">GGE33_000624</name>
    <name evidence="4" type="ORF">GGE35_001160</name>
</gene>
<evidence type="ECO:0000313" key="3">
    <source>
        <dbReference type="EMBL" id="MBB4410690.1"/>
    </source>
</evidence>
<evidence type="ECO:0000313" key="6">
    <source>
        <dbReference type="Proteomes" id="UP000524535"/>
    </source>
</evidence>
<evidence type="ECO:0000313" key="5">
    <source>
        <dbReference type="Proteomes" id="UP000520770"/>
    </source>
</evidence>
<accession>A0A7W6S476</accession>
<keyword evidence="6" id="KW-1185">Reference proteome</keyword>
<organism evidence="2 5">
    <name type="scientific">Aliirhizobium cellulosilyticum</name>
    <dbReference type="NCBI Taxonomy" id="393664"/>
    <lineage>
        <taxon>Bacteria</taxon>
        <taxon>Pseudomonadati</taxon>
        <taxon>Pseudomonadota</taxon>
        <taxon>Alphaproteobacteria</taxon>
        <taxon>Hyphomicrobiales</taxon>
        <taxon>Rhizobiaceae</taxon>
        <taxon>Aliirhizobium</taxon>
    </lineage>
</organism>
<comment type="caution">
    <text evidence="2">The sequence shown here is derived from an EMBL/GenBank/DDBJ whole genome shotgun (WGS) entry which is preliminary data.</text>
</comment>
<feature type="domain" description="PAS fold-3" evidence="1">
    <location>
        <begin position="54"/>
        <end position="118"/>
    </location>
</feature>
<dbReference type="AlphaFoldDB" id="A0A7W6S476"/>
<name>A0A7W6S476_9HYPH</name>
<dbReference type="Proteomes" id="UP000576087">
    <property type="component" value="Unassembled WGS sequence"/>
</dbReference>
<evidence type="ECO:0000313" key="2">
    <source>
        <dbReference type="EMBL" id="MBB4346916.1"/>
    </source>
</evidence>
<dbReference type="EMBL" id="JACIHM010000001">
    <property type="protein sequence ID" value="MBB4445378.1"/>
    <property type="molecule type" value="Genomic_DNA"/>
</dbReference>
<dbReference type="Proteomes" id="UP000524535">
    <property type="component" value="Unassembled WGS sequence"/>
</dbReference>
<evidence type="ECO:0000259" key="1">
    <source>
        <dbReference type="Pfam" id="PF08447"/>
    </source>
</evidence>
<dbReference type="InterPro" id="IPR035965">
    <property type="entry name" value="PAS-like_dom_sf"/>
</dbReference>
<sequence>MFPLNTELSAAFLSCGMAFFSWDLAEDRFYGDVALAQLFDIDASVMAAGLPILSLIERISVEDRSRVAASIHRAITSGLVYQEQYRINHGKRGAVDVLSVGRCLRDDAGTPFIYNGTIMEISSNVASCIPDPLASHCRSALELAQKRGNDLAARYLSSALKVIGAA</sequence>
<evidence type="ECO:0000313" key="7">
    <source>
        <dbReference type="Proteomes" id="UP000576087"/>
    </source>
</evidence>